<reference evidence="2 3" key="1">
    <citation type="submission" date="2014-06" db="EMBL/GenBank/DDBJ databases">
        <title>Evolutionary Origins and Diversification of the Mycorrhizal Mutualists.</title>
        <authorList>
            <consortium name="DOE Joint Genome Institute"/>
            <consortium name="Mycorrhizal Genomics Consortium"/>
            <person name="Kohler A."/>
            <person name="Kuo A."/>
            <person name="Nagy L.G."/>
            <person name="Floudas D."/>
            <person name="Copeland A."/>
            <person name="Barry K.W."/>
            <person name="Cichocki N."/>
            <person name="Veneault-Fourrey C."/>
            <person name="LaButti K."/>
            <person name="Lindquist E.A."/>
            <person name="Lipzen A."/>
            <person name="Lundell T."/>
            <person name="Morin E."/>
            <person name="Murat C."/>
            <person name="Riley R."/>
            <person name="Ohm R."/>
            <person name="Sun H."/>
            <person name="Tunlid A."/>
            <person name="Henrissat B."/>
            <person name="Grigoriev I.V."/>
            <person name="Hibbett D.S."/>
            <person name="Martin F."/>
        </authorList>
    </citation>
    <scope>NUCLEOTIDE SEQUENCE [LARGE SCALE GENOMIC DNA]</scope>
    <source>
        <strain evidence="2 3">SS14</strain>
    </source>
</reference>
<dbReference type="Proteomes" id="UP000054279">
    <property type="component" value="Unassembled WGS sequence"/>
</dbReference>
<proteinExistence type="predicted"/>
<dbReference type="EMBL" id="KN837295">
    <property type="protein sequence ID" value="KIJ28882.1"/>
    <property type="molecule type" value="Genomic_DNA"/>
</dbReference>
<evidence type="ECO:0000256" key="1">
    <source>
        <dbReference type="SAM" id="MobiDB-lite"/>
    </source>
</evidence>
<gene>
    <name evidence="2" type="ORF">M422DRAFT_37166</name>
</gene>
<sequence length="107" mass="12588">MPYVGSPPYSPPSEKKERNRLKRRVKFRFTQSDLVMAINEKDSTKWELVNVRSTFPYWMVDEYVAVYAVRCANGRRRFCTDEDIKSLCELLCSSLVLNKRDRSPGIF</sequence>
<feature type="region of interest" description="Disordered" evidence="1">
    <location>
        <begin position="1"/>
        <end position="20"/>
    </location>
</feature>
<keyword evidence="3" id="KW-1185">Reference proteome</keyword>
<evidence type="ECO:0000313" key="2">
    <source>
        <dbReference type="EMBL" id="KIJ28882.1"/>
    </source>
</evidence>
<accession>A0A0C9UJ07</accession>
<name>A0A0C9UJ07_SPHS4</name>
<organism evidence="2 3">
    <name type="scientific">Sphaerobolus stellatus (strain SS14)</name>
    <dbReference type="NCBI Taxonomy" id="990650"/>
    <lineage>
        <taxon>Eukaryota</taxon>
        <taxon>Fungi</taxon>
        <taxon>Dikarya</taxon>
        <taxon>Basidiomycota</taxon>
        <taxon>Agaricomycotina</taxon>
        <taxon>Agaricomycetes</taxon>
        <taxon>Phallomycetidae</taxon>
        <taxon>Geastrales</taxon>
        <taxon>Sphaerobolaceae</taxon>
        <taxon>Sphaerobolus</taxon>
    </lineage>
</organism>
<protein>
    <submittedName>
        <fullName evidence="2">Uncharacterized protein</fullName>
    </submittedName>
</protein>
<dbReference type="HOGENOM" id="CLU_2211651_0_0_1"/>
<evidence type="ECO:0000313" key="3">
    <source>
        <dbReference type="Proteomes" id="UP000054279"/>
    </source>
</evidence>
<dbReference type="AlphaFoldDB" id="A0A0C9UJ07"/>